<gene>
    <name evidence="1" type="ORF">ACFFGH_34035</name>
</gene>
<dbReference type="Gene3D" id="1.10.700.10">
    <property type="entry name" value="Dioxygenase LigAB, LigA subunit"/>
    <property type="match status" value="1"/>
</dbReference>
<evidence type="ECO:0008006" key="3">
    <source>
        <dbReference type="Google" id="ProtNLM"/>
    </source>
</evidence>
<sequence length="115" mass="13176">MSKYMIDKFMRAVELSDAALAAYVENPERFIEGWLEGSSGPETAADDRVLTAEERAAFAARDYSELYRLGAHPYLLWHFIEAAYTDEFTADFGWRQLVERYRAAVAPHGFVDYIP</sequence>
<organism evidence="1 2">
    <name type="scientific">Lysobacter korlensis</name>
    <dbReference type="NCBI Taxonomy" id="553636"/>
    <lineage>
        <taxon>Bacteria</taxon>
        <taxon>Pseudomonadati</taxon>
        <taxon>Pseudomonadota</taxon>
        <taxon>Gammaproteobacteria</taxon>
        <taxon>Lysobacterales</taxon>
        <taxon>Lysobacteraceae</taxon>
        <taxon>Lysobacter</taxon>
    </lineage>
</organism>
<accession>A0ABV6S0X5</accession>
<proteinExistence type="predicted"/>
<reference evidence="1 2" key="1">
    <citation type="submission" date="2024-09" db="EMBL/GenBank/DDBJ databases">
        <authorList>
            <person name="Sun Q."/>
            <person name="Mori K."/>
        </authorList>
    </citation>
    <scope>NUCLEOTIDE SEQUENCE [LARGE SCALE GENOMIC DNA]</scope>
    <source>
        <strain evidence="1 2">KCTC 23076</strain>
    </source>
</reference>
<dbReference type="EMBL" id="JBHLTG010000023">
    <property type="protein sequence ID" value="MFC0682880.1"/>
    <property type="molecule type" value="Genomic_DNA"/>
</dbReference>
<comment type="caution">
    <text evidence="1">The sequence shown here is derived from an EMBL/GenBank/DDBJ whole genome shotgun (WGS) entry which is preliminary data.</text>
</comment>
<keyword evidence="2" id="KW-1185">Reference proteome</keyword>
<dbReference type="SUPFAM" id="SSF48076">
    <property type="entry name" value="LigA subunit of an aromatic-ring-opening dioxygenase LigAB"/>
    <property type="match status" value="1"/>
</dbReference>
<protein>
    <recommendedName>
        <fullName evidence="3">Extradiol ring-cleavage dioxygenase LigAB LigA subunit domain-containing protein</fullName>
    </recommendedName>
</protein>
<dbReference type="RefSeq" id="WP_386677330.1">
    <property type="nucleotide sequence ID" value="NZ_JBHLTG010000023.1"/>
</dbReference>
<evidence type="ECO:0000313" key="1">
    <source>
        <dbReference type="EMBL" id="MFC0682880.1"/>
    </source>
</evidence>
<name>A0ABV6S0X5_9GAMM</name>
<dbReference type="InterPro" id="IPR036622">
    <property type="entry name" value="LigA_sf"/>
</dbReference>
<dbReference type="Proteomes" id="UP001589896">
    <property type="component" value="Unassembled WGS sequence"/>
</dbReference>
<evidence type="ECO:0000313" key="2">
    <source>
        <dbReference type="Proteomes" id="UP001589896"/>
    </source>
</evidence>